<evidence type="ECO:0000256" key="1">
    <source>
        <dbReference type="SAM" id="MobiDB-lite"/>
    </source>
</evidence>
<reference evidence="2" key="1">
    <citation type="submission" date="2023-04" db="EMBL/GenBank/DDBJ databases">
        <authorList>
            <person name="Vijverberg K."/>
            <person name="Xiong W."/>
            <person name="Schranz E."/>
        </authorList>
    </citation>
    <scope>NUCLEOTIDE SEQUENCE</scope>
</reference>
<proteinExistence type="predicted"/>
<organism evidence="2 3">
    <name type="scientific">Lactuca saligna</name>
    <name type="common">Willowleaf lettuce</name>
    <dbReference type="NCBI Taxonomy" id="75948"/>
    <lineage>
        <taxon>Eukaryota</taxon>
        <taxon>Viridiplantae</taxon>
        <taxon>Streptophyta</taxon>
        <taxon>Embryophyta</taxon>
        <taxon>Tracheophyta</taxon>
        <taxon>Spermatophyta</taxon>
        <taxon>Magnoliopsida</taxon>
        <taxon>eudicotyledons</taxon>
        <taxon>Gunneridae</taxon>
        <taxon>Pentapetalae</taxon>
        <taxon>asterids</taxon>
        <taxon>campanulids</taxon>
        <taxon>Asterales</taxon>
        <taxon>Asteraceae</taxon>
        <taxon>Cichorioideae</taxon>
        <taxon>Cichorieae</taxon>
        <taxon>Lactucinae</taxon>
        <taxon>Lactuca</taxon>
    </lineage>
</organism>
<dbReference type="AlphaFoldDB" id="A0AA35V8K4"/>
<feature type="compositionally biased region" description="Polar residues" evidence="1">
    <location>
        <begin position="29"/>
        <end position="39"/>
    </location>
</feature>
<name>A0AA35V8K4_LACSI</name>
<accession>A0AA35V8K4</accession>
<keyword evidence="3" id="KW-1185">Reference proteome</keyword>
<dbReference type="Proteomes" id="UP001177003">
    <property type="component" value="Chromosome 0"/>
</dbReference>
<protein>
    <submittedName>
        <fullName evidence="2">Uncharacterized protein</fullName>
    </submittedName>
</protein>
<gene>
    <name evidence="2" type="ORF">LSALG_LOCUS2072</name>
</gene>
<evidence type="ECO:0000313" key="3">
    <source>
        <dbReference type="Proteomes" id="UP001177003"/>
    </source>
</evidence>
<feature type="compositionally biased region" description="Low complexity" evidence="1">
    <location>
        <begin position="19"/>
        <end position="28"/>
    </location>
</feature>
<evidence type="ECO:0000313" key="2">
    <source>
        <dbReference type="EMBL" id="CAI9261280.1"/>
    </source>
</evidence>
<feature type="region of interest" description="Disordered" evidence="1">
    <location>
        <begin position="19"/>
        <end position="65"/>
    </location>
</feature>
<dbReference type="EMBL" id="OX465086">
    <property type="protein sequence ID" value="CAI9261280.1"/>
    <property type="molecule type" value="Genomic_DNA"/>
</dbReference>
<sequence length="123" mass="13237">MGVLQTQTTLVQSTPLFTDSTATTTTTTNEPPLSVNSSDAGAGGLGFSVGHSTPPISPLRQDDPDMIFSEDEEDFRGFTYSPFNIQTENDDDAPVTKGQLKAINEKVDSLIQSSKTQTNDEYS</sequence>